<feature type="domain" description="ABC-2 type transporter transmembrane" evidence="7">
    <location>
        <begin position="46"/>
        <end position="186"/>
    </location>
</feature>
<dbReference type="PANTHER" id="PTHR30294:SF29">
    <property type="entry name" value="MULTIDRUG ABC TRANSPORTER PERMEASE YBHS-RELATED"/>
    <property type="match status" value="1"/>
</dbReference>
<dbReference type="GO" id="GO:0140359">
    <property type="term" value="F:ABC-type transporter activity"/>
    <property type="evidence" value="ECO:0007669"/>
    <property type="project" value="InterPro"/>
</dbReference>
<feature type="transmembrane region" description="Helical" evidence="6">
    <location>
        <begin position="12"/>
        <end position="35"/>
    </location>
</feature>
<keyword evidence="5 6" id="KW-0472">Membrane</keyword>
<feature type="transmembrane region" description="Helical" evidence="6">
    <location>
        <begin position="164"/>
        <end position="185"/>
    </location>
</feature>
<keyword evidence="9" id="KW-1185">Reference proteome</keyword>
<evidence type="ECO:0000256" key="2">
    <source>
        <dbReference type="ARBA" id="ARBA00022475"/>
    </source>
</evidence>
<evidence type="ECO:0000256" key="1">
    <source>
        <dbReference type="ARBA" id="ARBA00004651"/>
    </source>
</evidence>
<evidence type="ECO:0000259" key="7">
    <source>
        <dbReference type="Pfam" id="PF12698"/>
    </source>
</evidence>
<dbReference type="AlphaFoldDB" id="A0A7W6ENT6"/>
<dbReference type="NCBIfam" id="TIGR03518">
    <property type="entry name" value="ABC_perm_GldF"/>
    <property type="match status" value="1"/>
</dbReference>
<dbReference type="RefSeq" id="WP_183971609.1">
    <property type="nucleotide sequence ID" value="NZ_JACIBY010000001.1"/>
</dbReference>
<sequence length="242" mass="26846">MFAIFQKEINAFFSSLTAYIVMAVFLTAVGLLMWVFPDTNLLNYGYADLTSFFNLTPFVLLFLVPAVTMRSLAEEFRNGTIELLLTKPLSDWHLVIGKFLADWVLIILTLAPTILYYITVYQLGSPVGNVDSGAVFGSYIGLVLLAAVFVAVGLWASSLSDNQIVAFVLGVFISFLLFAGIGAVAKLDFWGSLSYPISWISLDQQYADLGRGLVDSRNVIYLVSVTVLFLWLTQGQVHRKRK</sequence>
<organism evidence="8 9">
    <name type="scientific">Runella defluvii</name>
    <dbReference type="NCBI Taxonomy" id="370973"/>
    <lineage>
        <taxon>Bacteria</taxon>
        <taxon>Pseudomonadati</taxon>
        <taxon>Bacteroidota</taxon>
        <taxon>Cytophagia</taxon>
        <taxon>Cytophagales</taxon>
        <taxon>Spirosomataceae</taxon>
        <taxon>Runella</taxon>
    </lineage>
</organism>
<feature type="transmembrane region" description="Helical" evidence="6">
    <location>
        <begin position="94"/>
        <end position="118"/>
    </location>
</feature>
<dbReference type="PANTHER" id="PTHR30294">
    <property type="entry name" value="MEMBRANE COMPONENT OF ABC TRANSPORTER YHHJ-RELATED"/>
    <property type="match status" value="1"/>
</dbReference>
<proteinExistence type="predicted"/>
<dbReference type="InterPro" id="IPR013525">
    <property type="entry name" value="ABC2_TM"/>
</dbReference>
<reference evidence="8 9" key="1">
    <citation type="submission" date="2020-08" db="EMBL/GenBank/DDBJ databases">
        <title>Genomic Encyclopedia of Type Strains, Phase IV (KMG-IV): sequencing the most valuable type-strain genomes for metagenomic binning, comparative biology and taxonomic classification.</title>
        <authorList>
            <person name="Goeker M."/>
        </authorList>
    </citation>
    <scope>NUCLEOTIDE SEQUENCE [LARGE SCALE GENOMIC DNA]</scope>
    <source>
        <strain evidence="8 9">DSM 17976</strain>
    </source>
</reference>
<evidence type="ECO:0000256" key="3">
    <source>
        <dbReference type="ARBA" id="ARBA00022692"/>
    </source>
</evidence>
<accession>A0A7W6ENT6</accession>
<name>A0A7W6ENT6_9BACT</name>
<comment type="caution">
    <text evidence="8">The sequence shown here is derived from an EMBL/GenBank/DDBJ whole genome shotgun (WGS) entry which is preliminary data.</text>
</comment>
<evidence type="ECO:0000256" key="5">
    <source>
        <dbReference type="ARBA" id="ARBA00023136"/>
    </source>
</evidence>
<dbReference type="Pfam" id="PF12698">
    <property type="entry name" value="ABC2_membrane_3"/>
    <property type="match status" value="1"/>
</dbReference>
<feature type="transmembrane region" description="Helical" evidence="6">
    <location>
        <begin position="55"/>
        <end position="73"/>
    </location>
</feature>
<feature type="transmembrane region" description="Helical" evidence="6">
    <location>
        <begin position="219"/>
        <end position="237"/>
    </location>
</feature>
<protein>
    <submittedName>
        <fullName evidence="8">ABC-2 type transport system permease protein</fullName>
    </submittedName>
</protein>
<keyword evidence="4 6" id="KW-1133">Transmembrane helix</keyword>
<evidence type="ECO:0000313" key="8">
    <source>
        <dbReference type="EMBL" id="MBB3836849.1"/>
    </source>
</evidence>
<keyword evidence="3 6" id="KW-0812">Transmembrane</keyword>
<dbReference type="GO" id="GO:0005886">
    <property type="term" value="C:plasma membrane"/>
    <property type="evidence" value="ECO:0007669"/>
    <property type="project" value="UniProtKB-SubCell"/>
</dbReference>
<feature type="transmembrane region" description="Helical" evidence="6">
    <location>
        <begin position="138"/>
        <end position="157"/>
    </location>
</feature>
<evidence type="ECO:0000256" key="4">
    <source>
        <dbReference type="ARBA" id="ARBA00022989"/>
    </source>
</evidence>
<dbReference type="InterPro" id="IPR019860">
    <property type="entry name" value="Motility-assoc_ABC_perm_GldF"/>
</dbReference>
<gene>
    <name evidence="8" type="ORF">FHS57_000831</name>
</gene>
<dbReference type="Proteomes" id="UP000541352">
    <property type="component" value="Unassembled WGS sequence"/>
</dbReference>
<evidence type="ECO:0000256" key="6">
    <source>
        <dbReference type="SAM" id="Phobius"/>
    </source>
</evidence>
<keyword evidence="2" id="KW-1003">Cell membrane</keyword>
<comment type="subcellular location">
    <subcellularLocation>
        <location evidence="1">Cell membrane</location>
        <topology evidence="1">Multi-pass membrane protein</topology>
    </subcellularLocation>
</comment>
<dbReference type="InterPro" id="IPR051449">
    <property type="entry name" value="ABC-2_transporter_component"/>
</dbReference>
<dbReference type="EMBL" id="JACIBY010000001">
    <property type="protein sequence ID" value="MBB3836849.1"/>
    <property type="molecule type" value="Genomic_DNA"/>
</dbReference>
<evidence type="ECO:0000313" key="9">
    <source>
        <dbReference type="Proteomes" id="UP000541352"/>
    </source>
</evidence>